<dbReference type="AlphaFoldDB" id="A0AAD6UTT4"/>
<dbReference type="EMBL" id="JARJCW010000097">
    <property type="protein sequence ID" value="KAJ7194514.1"/>
    <property type="molecule type" value="Genomic_DNA"/>
</dbReference>
<comment type="caution">
    <text evidence="1">The sequence shown here is derived from an EMBL/GenBank/DDBJ whole genome shotgun (WGS) entry which is preliminary data.</text>
</comment>
<proteinExistence type="predicted"/>
<keyword evidence="2" id="KW-1185">Reference proteome</keyword>
<reference evidence="1" key="1">
    <citation type="submission" date="2023-03" db="EMBL/GenBank/DDBJ databases">
        <title>Massive genome expansion in bonnet fungi (Mycena s.s.) driven by repeated elements and novel gene families across ecological guilds.</title>
        <authorList>
            <consortium name="Lawrence Berkeley National Laboratory"/>
            <person name="Harder C.B."/>
            <person name="Miyauchi S."/>
            <person name="Viragh M."/>
            <person name="Kuo A."/>
            <person name="Thoen E."/>
            <person name="Andreopoulos B."/>
            <person name="Lu D."/>
            <person name="Skrede I."/>
            <person name="Drula E."/>
            <person name="Henrissat B."/>
            <person name="Morin E."/>
            <person name="Kohler A."/>
            <person name="Barry K."/>
            <person name="LaButti K."/>
            <person name="Morin E."/>
            <person name="Salamov A."/>
            <person name="Lipzen A."/>
            <person name="Mereny Z."/>
            <person name="Hegedus B."/>
            <person name="Baldrian P."/>
            <person name="Stursova M."/>
            <person name="Weitz H."/>
            <person name="Taylor A."/>
            <person name="Grigoriev I.V."/>
            <person name="Nagy L.G."/>
            <person name="Martin F."/>
            <person name="Kauserud H."/>
        </authorList>
    </citation>
    <scope>NUCLEOTIDE SEQUENCE</scope>
    <source>
        <strain evidence="1">9144</strain>
    </source>
</reference>
<dbReference type="Proteomes" id="UP001219525">
    <property type="component" value="Unassembled WGS sequence"/>
</dbReference>
<evidence type="ECO:0000313" key="1">
    <source>
        <dbReference type="EMBL" id="KAJ7194514.1"/>
    </source>
</evidence>
<accession>A0AAD6UTT4</accession>
<name>A0AAD6UTT4_9AGAR</name>
<sequence>MSHRTAHACYRSGMRTSPRHAAALPLLYVHVAAYGSGDAHVAARYAYVGDAHVAAQYEYVAAPVRARCRTHCRPVRAHCRSCMRTSPLQYVYTVAPCAHVVAAPICACRRSRMCTLSPLPYTHVAAVPMRTRRQPVRAQCLPHARTLPLLYAHVAAPVRVRRRSVHTRCRCSHMRMSPLPHAHVAAAPVRARCRRPHAHTSPTRARTVPLHTRTLPLPFTPLARAVPADAIHAARVLAGVRVRGNARRCLRSGKHQQVFPCARTPAGVFMWMNTRRHLCARNRLWTFALAESPRDISTLTNTCWCFHVHEPPRAFLRVEQPTGVWKGGIHSDQEADVEALR</sequence>
<organism evidence="1 2">
    <name type="scientific">Mycena pura</name>
    <dbReference type="NCBI Taxonomy" id="153505"/>
    <lineage>
        <taxon>Eukaryota</taxon>
        <taxon>Fungi</taxon>
        <taxon>Dikarya</taxon>
        <taxon>Basidiomycota</taxon>
        <taxon>Agaricomycotina</taxon>
        <taxon>Agaricomycetes</taxon>
        <taxon>Agaricomycetidae</taxon>
        <taxon>Agaricales</taxon>
        <taxon>Marasmiineae</taxon>
        <taxon>Mycenaceae</taxon>
        <taxon>Mycena</taxon>
    </lineage>
</organism>
<protein>
    <submittedName>
        <fullName evidence="1">Uncharacterized protein</fullName>
    </submittedName>
</protein>
<evidence type="ECO:0000313" key="2">
    <source>
        <dbReference type="Proteomes" id="UP001219525"/>
    </source>
</evidence>
<gene>
    <name evidence="1" type="ORF">GGX14DRAFT_576222</name>
</gene>